<keyword evidence="3" id="KW-1185">Reference proteome</keyword>
<dbReference type="EMBL" id="JACHDB010000001">
    <property type="protein sequence ID" value="MBB5434029.1"/>
    <property type="molecule type" value="Genomic_DNA"/>
</dbReference>
<feature type="chain" id="PRO_5031529592" evidence="1">
    <location>
        <begin position="28"/>
        <end position="62"/>
    </location>
</feature>
<feature type="signal peptide" evidence="1">
    <location>
        <begin position="1"/>
        <end position="27"/>
    </location>
</feature>
<sequence>MRTAAKFALPAVIAAGLIGLGGGTAFAGGHGDFTACVKEQTALGLVSVNLDVLTYCSVEIDD</sequence>
<reference evidence="2 3" key="1">
    <citation type="submission" date="2020-08" db="EMBL/GenBank/DDBJ databases">
        <title>Sequencing the genomes of 1000 actinobacteria strains.</title>
        <authorList>
            <person name="Klenk H.-P."/>
        </authorList>
    </citation>
    <scope>NUCLEOTIDE SEQUENCE [LARGE SCALE GENOMIC DNA]</scope>
    <source>
        <strain evidence="2 3">DSM 44551</strain>
    </source>
</reference>
<proteinExistence type="predicted"/>
<accession>A0A7W8QPE9</accession>
<dbReference type="AlphaFoldDB" id="A0A7W8QPE9"/>
<organism evidence="2 3">
    <name type="scientific">Nocardiopsis composta</name>
    <dbReference type="NCBI Taxonomy" id="157465"/>
    <lineage>
        <taxon>Bacteria</taxon>
        <taxon>Bacillati</taxon>
        <taxon>Actinomycetota</taxon>
        <taxon>Actinomycetes</taxon>
        <taxon>Streptosporangiales</taxon>
        <taxon>Nocardiopsidaceae</taxon>
        <taxon>Nocardiopsis</taxon>
    </lineage>
</organism>
<dbReference type="RefSeq" id="WP_184394301.1">
    <property type="nucleotide sequence ID" value="NZ_BAAAJD010000124.1"/>
</dbReference>
<evidence type="ECO:0000313" key="2">
    <source>
        <dbReference type="EMBL" id="MBB5434029.1"/>
    </source>
</evidence>
<keyword evidence="1" id="KW-0732">Signal</keyword>
<protein>
    <submittedName>
        <fullName evidence="2">Uncharacterized protein</fullName>
    </submittedName>
</protein>
<comment type="caution">
    <text evidence="2">The sequence shown here is derived from an EMBL/GenBank/DDBJ whole genome shotgun (WGS) entry which is preliminary data.</text>
</comment>
<gene>
    <name evidence="2" type="ORF">HDA36_004113</name>
</gene>
<dbReference type="Proteomes" id="UP000572635">
    <property type="component" value="Unassembled WGS sequence"/>
</dbReference>
<evidence type="ECO:0000313" key="3">
    <source>
        <dbReference type="Proteomes" id="UP000572635"/>
    </source>
</evidence>
<name>A0A7W8QPE9_9ACTN</name>
<evidence type="ECO:0000256" key="1">
    <source>
        <dbReference type="SAM" id="SignalP"/>
    </source>
</evidence>